<accession>A0ABR6F2E8</accession>
<name>A0ABR6F2E8_9SPHI</name>
<organism evidence="1 2">
    <name type="scientific">Pedobacter gandavensis</name>
    <dbReference type="NCBI Taxonomy" id="2679963"/>
    <lineage>
        <taxon>Bacteria</taxon>
        <taxon>Pseudomonadati</taxon>
        <taxon>Bacteroidota</taxon>
        <taxon>Sphingobacteriia</taxon>
        <taxon>Sphingobacteriales</taxon>
        <taxon>Sphingobacteriaceae</taxon>
        <taxon>Pedobacter</taxon>
    </lineage>
</organism>
<comment type="caution">
    <text evidence="1">The sequence shown here is derived from an EMBL/GenBank/DDBJ whole genome shotgun (WGS) entry which is preliminary data.</text>
</comment>
<evidence type="ECO:0008006" key="3">
    <source>
        <dbReference type="Google" id="ProtNLM"/>
    </source>
</evidence>
<protein>
    <recommendedName>
        <fullName evidence="3">DUF262 domain-containing protein</fullName>
    </recommendedName>
</protein>
<dbReference type="EMBL" id="WNXC01000011">
    <property type="protein sequence ID" value="MBB2151703.1"/>
    <property type="molecule type" value="Genomic_DNA"/>
</dbReference>
<evidence type="ECO:0000313" key="1">
    <source>
        <dbReference type="EMBL" id="MBB2151703.1"/>
    </source>
</evidence>
<keyword evidence="2" id="KW-1185">Reference proteome</keyword>
<sequence>MSLNIYSIDFDNVIKSRYITASTNYKFAIEQLVPLISRLEIQRNIQDSKFYNRLEKDLVKGCIMPALTLAFIDPKGIEIQDLEEMRVFLLKNIDEGFILDGIQRLNTLSRTFNNSPELNIDAILFLNIVICSSMDNLLYRMITLNNGQKPMSARHQIEILTTNMFEFEIESSDIPVLNEKKYKQKRVKIAFNKADFVKGYLAFLANSTNIENQKIIEEKLDELIADKILDSNVTDDEIEFVDIINLINRFSEDPSNFKWFKNVNNLIGFCVGIKINYPLLNNEDSESFKAAIELFEEAFKSFNYSKIKVGRMRRTLINYYVKNWGTLRNYQRLELVDVLSQVD</sequence>
<dbReference type="RefSeq" id="WP_182961672.1">
    <property type="nucleotide sequence ID" value="NZ_WNXC01000011.1"/>
</dbReference>
<gene>
    <name evidence="1" type="ORF">GM920_22595</name>
</gene>
<dbReference type="Proteomes" id="UP000636110">
    <property type="component" value="Unassembled WGS sequence"/>
</dbReference>
<proteinExistence type="predicted"/>
<reference evidence="1 2" key="1">
    <citation type="submission" date="2019-11" db="EMBL/GenBank/DDBJ databases">
        <title>Description of Pedobacter sp. LMG 31462T.</title>
        <authorList>
            <person name="Carlier A."/>
            <person name="Qi S."/>
            <person name="Vandamme P."/>
        </authorList>
    </citation>
    <scope>NUCLEOTIDE SEQUENCE [LARGE SCALE GENOMIC DNA]</scope>
    <source>
        <strain evidence="1 2">LMG 31462</strain>
    </source>
</reference>
<evidence type="ECO:0000313" key="2">
    <source>
        <dbReference type="Proteomes" id="UP000636110"/>
    </source>
</evidence>